<dbReference type="AlphaFoldDB" id="A0AAN6I173"/>
<sequence length="230" mass="24664">MESKRRVHGTAQRQKTELCVRGSVLVQPDVYADPYDQVADVARLGHHRVKTLAIHEVLELVAVVEQREDHSYAPGGPDQPLQHALLLGRGDLGDDQKNHAVDRPGAEALDRSGDYEHQHRLGRAAQNTAQAEHGQGDQHDGLSSAALGGLAADRDHRGLGQSERSAHPGGRTGIVGELGGYGGKCNRDDCLVESGEENRHHEAADDQLALCLGRHLGSQRLPGSNPGAAR</sequence>
<evidence type="ECO:0000313" key="3">
    <source>
        <dbReference type="Proteomes" id="UP000738402"/>
    </source>
</evidence>
<organism evidence="2 3">
    <name type="scientific">Ogataea haglerorum</name>
    <dbReference type="NCBI Taxonomy" id="1937702"/>
    <lineage>
        <taxon>Eukaryota</taxon>
        <taxon>Fungi</taxon>
        <taxon>Dikarya</taxon>
        <taxon>Ascomycota</taxon>
        <taxon>Saccharomycotina</taxon>
        <taxon>Pichiomycetes</taxon>
        <taxon>Pichiales</taxon>
        <taxon>Pichiaceae</taxon>
        <taxon>Ogataea</taxon>
    </lineage>
</organism>
<dbReference type="EMBL" id="JAHLUH010000006">
    <property type="protein sequence ID" value="KAG7727639.1"/>
    <property type="molecule type" value="Genomic_DNA"/>
</dbReference>
<feature type="region of interest" description="Disordered" evidence="1">
    <location>
        <begin position="89"/>
        <end position="119"/>
    </location>
</feature>
<name>A0AAN6I173_9ASCO</name>
<accession>A0AAN6I173</accession>
<reference evidence="2" key="1">
    <citation type="journal article" date="2021" name="G3 (Bethesda)">
        <title>Genomic diversity, chromosomal rearrangements, and interspecies hybridization in the ogataea polymorpha species complex.</title>
        <authorList>
            <person name="Hanson S.J."/>
            <person name="Cinneide E.O."/>
            <person name="Salzberg L.I."/>
            <person name="Wolfe K.H."/>
            <person name="McGowan J."/>
            <person name="Fitzpatrick D.A."/>
            <person name="Matlin K."/>
        </authorList>
    </citation>
    <scope>NUCLEOTIDE SEQUENCE</scope>
    <source>
        <strain evidence="2">83-405-1</strain>
    </source>
</reference>
<gene>
    <name evidence="2" type="ORF">KL933_002573</name>
</gene>
<feature type="region of interest" description="Disordered" evidence="1">
    <location>
        <begin position="125"/>
        <end position="144"/>
    </location>
</feature>
<dbReference type="Proteomes" id="UP000738402">
    <property type="component" value="Unassembled WGS sequence"/>
</dbReference>
<feature type="compositionally biased region" description="Basic and acidic residues" evidence="1">
    <location>
        <begin position="91"/>
        <end position="119"/>
    </location>
</feature>
<evidence type="ECO:0000256" key="1">
    <source>
        <dbReference type="SAM" id="MobiDB-lite"/>
    </source>
</evidence>
<protein>
    <submittedName>
        <fullName evidence="2">Uncharacterized protein</fullName>
    </submittedName>
</protein>
<evidence type="ECO:0000313" key="2">
    <source>
        <dbReference type="EMBL" id="KAG7727639.1"/>
    </source>
</evidence>
<comment type="caution">
    <text evidence="2">The sequence shown here is derived from an EMBL/GenBank/DDBJ whole genome shotgun (WGS) entry which is preliminary data.</text>
</comment>
<proteinExistence type="predicted"/>
<feature type="region of interest" description="Disordered" evidence="1">
    <location>
        <begin position="156"/>
        <end position="178"/>
    </location>
</feature>